<feature type="domain" description="RING-type" evidence="3">
    <location>
        <begin position="217"/>
        <end position="268"/>
    </location>
</feature>
<evidence type="ECO:0000259" key="3">
    <source>
        <dbReference type="PROSITE" id="PS50089"/>
    </source>
</evidence>
<evidence type="ECO:0000256" key="1">
    <source>
        <dbReference type="PROSITE-ProRule" id="PRU00175"/>
    </source>
</evidence>
<feature type="region of interest" description="Disordered" evidence="2">
    <location>
        <begin position="51"/>
        <end position="120"/>
    </location>
</feature>
<name>A0AAN7UV37_9PEZI</name>
<reference evidence="4 5" key="1">
    <citation type="submission" date="2023-10" db="EMBL/GenBank/DDBJ databases">
        <title>Draft genome sequence of Xylaria bambusicola isolate GMP-LS, the root and basal stem rot pathogen of sugarcane in Indonesia.</title>
        <authorList>
            <person name="Selvaraj P."/>
            <person name="Muralishankar V."/>
            <person name="Muruganantham S."/>
            <person name="Sp S."/>
            <person name="Haryani S."/>
            <person name="Lau K.J.X."/>
            <person name="Naqvi N.I."/>
        </authorList>
    </citation>
    <scope>NUCLEOTIDE SEQUENCE [LARGE SCALE GENOMIC DNA]</scope>
    <source>
        <strain evidence="4">GMP-LS</strain>
    </source>
</reference>
<protein>
    <recommendedName>
        <fullName evidence="3">RING-type domain-containing protein</fullName>
    </recommendedName>
</protein>
<dbReference type="GO" id="GO:0008270">
    <property type="term" value="F:zinc ion binding"/>
    <property type="evidence" value="ECO:0007669"/>
    <property type="project" value="UniProtKB-KW"/>
</dbReference>
<dbReference type="AlphaFoldDB" id="A0AAN7UV37"/>
<feature type="compositionally biased region" description="Polar residues" evidence="2">
    <location>
        <begin position="77"/>
        <end position="89"/>
    </location>
</feature>
<dbReference type="PROSITE" id="PS50089">
    <property type="entry name" value="ZF_RING_2"/>
    <property type="match status" value="1"/>
</dbReference>
<sequence length="285" mass="31884">MIQALDNFAADDGPAILVLAPGVAIRTVWISNVGPASFAIDKHFAKRPVKETVAGGKKHPRAPPGPAIRALPDQARQPLSRNATQNQREIGSGSGPAGQEDPPAPNQPPQGATASGSGVSGLNPPEHWLIKYNDPTVRQLGTTCRNYIAPYPTATLRCGCRYHLGCLEFHRTPRKRVAKCHVHFTQCWSFFYFSYSDARGPWTDPFCAIPEDKELSCSIYAERSGMENMNIRFVATPCTHYFYAGCLSEWFKHQDPMRRGRTTCPMCRRQVDKVWTTARWWHKDE</sequence>
<comment type="caution">
    <text evidence="4">The sequence shown here is derived from an EMBL/GenBank/DDBJ whole genome shotgun (WGS) entry which is preliminary data.</text>
</comment>
<keyword evidence="1" id="KW-0862">Zinc</keyword>
<organism evidence="4 5">
    <name type="scientific">Xylaria bambusicola</name>
    <dbReference type="NCBI Taxonomy" id="326684"/>
    <lineage>
        <taxon>Eukaryota</taxon>
        <taxon>Fungi</taxon>
        <taxon>Dikarya</taxon>
        <taxon>Ascomycota</taxon>
        <taxon>Pezizomycotina</taxon>
        <taxon>Sordariomycetes</taxon>
        <taxon>Xylariomycetidae</taxon>
        <taxon>Xylariales</taxon>
        <taxon>Xylariaceae</taxon>
        <taxon>Xylaria</taxon>
    </lineage>
</organism>
<evidence type="ECO:0000313" key="5">
    <source>
        <dbReference type="Proteomes" id="UP001305414"/>
    </source>
</evidence>
<evidence type="ECO:0000256" key="2">
    <source>
        <dbReference type="SAM" id="MobiDB-lite"/>
    </source>
</evidence>
<keyword evidence="1" id="KW-0863">Zinc-finger</keyword>
<proteinExistence type="predicted"/>
<keyword evidence="1" id="KW-0479">Metal-binding</keyword>
<dbReference type="EMBL" id="JAWHQM010000032">
    <property type="protein sequence ID" value="KAK5633436.1"/>
    <property type="molecule type" value="Genomic_DNA"/>
</dbReference>
<dbReference type="InterPro" id="IPR013083">
    <property type="entry name" value="Znf_RING/FYVE/PHD"/>
</dbReference>
<keyword evidence="5" id="KW-1185">Reference proteome</keyword>
<dbReference type="SUPFAM" id="SSF57850">
    <property type="entry name" value="RING/U-box"/>
    <property type="match status" value="1"/>
</dbReference>
<dbReference type="InterPro" id="IPR001841">
    <property type="entry name" value="Znf_RING"/>
</dbReference>
<evidence type="ECO:0000313" key="4">
    <source>
        <dbReference type="EMBL" id="KAK5633436.1"/>
    </source>
</evidence>
<gene>
    <name evidence="4" type="ORF">RRF57_009150</name>
</gene>
<accession>A0AAN7UV37</accession>
<dbReference type="Gene3D" id="3.30.40.10">
    <property type="entry name" value="Zinc/RING finger domain, C3HC4 (zinc finger)"/>
    <property type="match status" value="1"/>
</dbReference>
<dbReference type="Proteomes" id="UP001305414">
    <property type="component" value="Unassembled WGS sequence"/>
</dbReference>